<proteinExistence type="predicted"/>
<accession>X0U8C2</accession>
<protein>
    <submittedName>
        <fullName evidence="1">Uncharacterized protein</fullName>
    </submittedName>
</protein>
<gene>
    <name evidence="1" type="ORF">S01H1_30156</name>
</gene>
<organism evidence="1">
    <name type="scientific">marine sediment metagenome</name>
    <dbReference type="NCBI Taxonomy" id="412755"/>
    <lineage>
        <taxon>unclassified sequences</taxon>
        <taxon>metagenomes</taxon>
        <taxon>ecological metagenomes</taxon>
    </lineage>
</organism>
<comment type="caution">
    <text evidence="1">The sequence shown here is derived from an EMBL/GenBank/DDBJ whole genome shotgun (WGS) entry which is preliminary data.</text>
</comment>
<sequence length="117" mass="13693">MLYNETPGSPSGTWTEQVESRLQNKVRTINRADIEARMNTCMEELRVLAETVLKRLDELYKNYLPAERLAALQQSSGYTEAEWARKKELEDIVVGLRDILNRFYRPPPLEDKKELLH</sequence>
<evidence type="ECO:0000313" key="1">
    <source>
        <dbReference type="EMBL" id="GAF95571.1"/>
    </source>
</evidence>
<dbReference type="AlphaFoldDB" id="X0U8C2"/>
<name>X0U8C2_9ZZZZ</name>
<dbReference type="EMBL" id="BARS01018534">
    <property type="protein sequence ID" value="GAF95571.1"/>
    <property type="molecule type" value="Genomic_DNA"/>
</dbReference>
<reference evidence="1" key="1">
    <citation type="journal article" date="2014" name="Front. Microbiol.">
        <title>High frequency of phylogenetically diverse reductive dehalogenase-homologous genes in deep subseafloor sedimentary metagenomes.</title>
        <authorList>
            <person name="Kawai M."/>
            <person name="Futagami T."/>
            <person name="Toyoda A."/>
            <person name="Takaki Y."/>
            <person name="Nishi S."/>
            <person name="Hori S."/>
            <person name="Arai W."/>
            <person name="Tsubouchi T."/>
            <person name="Morono Y."/>
            <person name="Uchiyama I."/>
            <person name="Ito T."/>
            <person name="Fujiyama A."/>
            <person name="Inagaki F."/>
            <person name="Takami H."/>
        </authorList>
    </citation>
    <scope>NUCLEOTIDE SEQUENCE</scope>
    <source>
        <strain evidence="1">Expedition CK06-06</strain>
    </source>
</reference>